<evidence type="ECO:0000313" key="4">
    <source>
        <dbReference type="Proteomes" id="UP000054144"/>
    </source>
</evidence>
<dbReference type="InterPro" id="IPR051490">
    <property type="entry name" value="THEM6_lcsJ_thioesterase"/>
</dbReference>
<dbReference type="OrthoDB" id="265761at2759"/>
<sequence length="335" mass="37453">RVFRPVSVARFRIVLLRLRSMFKSPTAKVQLEDDFFMEGAPIGADPFTATVPLSTRAHIAKSDYNHHLSNSSYAQDCDCARFKTYWQFFKQFARAGGWMPLAGTHYQFIREIPMFATYEVRTLLGAWDEKWIYIVSRFVSRSTKGRKERKALPASMTTSTHDSKEPTATINLIHTPANVDTESPSPVPSGATSPEETARSLRAVSAGLGEEKDGSILHAVTVSQMCYKIGRITIPPAIVLAISGFCDAPAEGGPRYSVSHPPPYWPEVLNLTQKSLGGGPKVLHDFLVGGWRNVPECDRWWEQAMSGKIEEQRRANLAQLEAVKSSMEAVRQMRY</sequence>
<feature type="compositionally biased region" description="Polar residues" evidence="2">
    <location>
        <begin position="155"/>
        <end position="195"/>
    </location>
</feature>
<evidence type="ECO:0000256" key="1">
    <source>
        <dbReference type="ARBA" id="ARBA00038476"/>
    </source>
</evidence>
<organism evidence="3 4">
    <name type="scientific">Fistulina hepatica ATCC 64428</name>
    <dbReference type="NCBI Taxonomy" id="1128425"/>
    <lineage>
        <taxon>Eukaryota</taxon>
        <taxon>Fungi</taxon>
        <taxon>Dikarya</taxon>
        <taxon>Basidiomycota</taxon>
        <taxon>Agaricomycotina</taxon>
        <taxon>Agaricomycetes</taxon>
        <taxon>Agaricomycetidae</taxon>
        <taxon>Agaricales</taxon>
        <taxon>Fistulinaceae</taxon>
        <taxon>Fistulina</taxon>
    </lineage>
</organism>
<dbReference type="InterPro" id="IPR029069">
    <property type="entry name" value="HotDog_dom_sf"/>
</dbReference>
<keyword evidence="4" id="KW-1185">Reference proteome</keyword>
<dbReference type="PANTHER" id="PTHR12475">
    <property type="match status" value="1"/>
</dbReference>
<accession>A0A0D7AFX6</accession>
<dbReference type="Proteomes" id="UP000054144">
    <property type="component" value="Unassembled WGS sequence"/>
</dbReference>
<feature type="region of interest" description="Disordered" evidence="2">
    <location>
        <begin position="147"/>
        <end position="198"/>
    </location>
</feature>
<dbReference type="Pfam" id="PF13279">
    <property type="entry name" value="4HBT_2"/>
    <property type="match status" value="1"/>
</dbReference>
<name>A0A0D7AFX6_9AGAR</name>
<feature type="non-terminal residue" evidence="3">
    <location>
        <position position="1"/>
    </location>
</feature>
<evidence type="ECO:0000313" key="3">
    <source>
        <dbReference type="EMBL" id="KIY50302.1"/>
    </source>
</evidence>
<comment type="similarity">
    <text evidence="1">Belongs to the lcsJ thioesterase family.</text>
</comment>
<reference evidence="3 4" key="1">
    <citation type="journal article" date="2015" name="Fungal Genet. Biol.">
        <title>Evolution of novel wood decay mechanisms in Agaricales revealed by the genome sequences of Fistulina hepatica and Cylindrobasidium torrendii.</title>
        <authorList>
            <person name="Floudas D."/>
            <person name="Held B.W."/>
            <person name="Riley R."/>
            <person name="Nagy L.G."/>
            <person name="Koehler G."/>
            <person name="Ransdell A.S."/>
            <person name="Younus H."/>
            <person name="Chow J."/>
            <person name="Chiniquy J."/>
            <person name="Lipzen A."/>
            <person name="Tritt A."/>
            <person name="Sun H."/>
            <person name="Haridas S."/>
            <person name="LaButti K."/>
            <person name="Ohm R.A."/>
            <person name="Kues U."/>
            <person name="Blanchette R.A."/>
            <person name="Grigoriev I.V."/>
            <person name="Minto R.E."/>
            <person name="Hibbett D.S."/>
        </authorList>
    </citation>
    <scope>NUCLEOTIDE SEQUENCE [LARGE SCALE GENOMIC DNA]</scope>
    <source>
        <strain evidence="3 4">ATCC 64428</strain>
    </source>
</reference>
<dbReference type="AlphaFoldDB" id="A0A0D7AFX6"/>
<evidence type="ECO:0008006" key="5">
    <source>
        <dbReference type="Google" id="ProtNLM"/>
    </source>
</evidence>
<evidence type="ECO:0000256" key="2">
    <source>
        <dbReference type="SAM" id="MobiDB-lite"/>
    </source>
</evidence>
<dbReference type="EMBL" id="KN881676">
    <property type="protein sequence ID" value="KIY50302.1"/>
    <property type="molecule type" value="Genomic_DNA"/>
</dbReference>
<protein>
    <recommendedName>
        <fullName evidence="5">Thioesterase/thiol ester dehydrase-isomerase</fullName>
    </recommendedName>
</protein>
<proteinExistence type="inferred from homology"/>
<dbReference type="Gene3D" id="3.10.129.10">
    <property type="entry name" value="Hotdog Thioesterase"/>
    <property type="match status" value="1"/>
</dbReference>
<gene>
    <name evidence="3" type="ORF">FISHEDRAFT_39431</name>
</gene>
<dbReference type="SUPFAM" id="SSF54637">
    <property type="entry name" value="Thioesterase/thiol ester dehydrase-isomerase"/>
    <property type="match status" value="1"/>
</dbReference>
<dbReference type="PANTHER" id="PTHR12475:SF4">
    <property type="entry name" value="PROTEIN THEM6"/>
    <property type="match status" value="1"/>
</dbReference>